<keyword evidence="3" id="KW-1185">Reference proteome</keyword>
<protein>
    <submittedName>
        <fullName evidence="2">Uncharacterized protein</fullName>
    </submittedName>
</protein>
<keyword evidence="1" id="KW-0175">Coiled coil</keyword>
<evidence type="ECO:0000256" key="1">
    <source>
        <dbReference type="SAM" id="Coils"/>
    </source>
</evidence>
<dbReference type="EMBL" id="AUSU01002406">
    <property type="protein sequence ID" value="EPS68849.1"/>
    <property type="molecule type" value="Genomic_DNA"/>
</dbReference>
<sequence length="138" mass="15921">MVYSYTPAYYTSLHDSIASICRTILPFSLKKKRLTAIAAAEQQLEKQQSENLKWQQDCFHQILRLKGLCREGIIAEDRVSDFRAHLLETLVSSPAEYEASVILKDKLTFLQELVYMKCISEEEYDGARKPLLARFEGQ</sequence>
<dbReference type="OrthoDB" id="1904025at2759"/>
<comment type="caution">
    <text evidence="2">The sequence shown here is derived from an EMBL/GenBank/DDBJ whole genome shotgun (WGS) entry which is preliminary data.</text>
</comment>
<gene>
    <name evidence="2" type="ORF">M569_05918</name>
</gene>
<name>S8CP02_9LAMI</name>
<dbReference type="Proteomes" id="UP000015453">
    <property type="component" value="Unassembled WGS sequence"/>
</dbReference>
<dbReference type="PANTHER" id="PTHR37392:SF1">
    <property type="entry name" value="OS09G0556800 PROTEIN"/>
    <property type="match status" value="1"/>
</dbReference>
<dbReference type="PANTHER" id="PTHR37392">
    <property type="entry name" value="OS09G0556800 PROTEIN"/>
    <property type="match status" value="1"/>
</dbReference>
<dbReference type="AlphaFoldDB" id="S8CP02"/>
<evidence type="ECO:0000313" key="2">
    <source>
        <dbReference type="EMBL" id="EPS68849.1"/>
    </source>
</evidence>
<feature type="non-terminal residue" evidence="2">
    <location>
        <position position="138"/>
    </location>
</feature>
<evidence type="ECO:0000313" key="3">
    <source>
        <dbReference type="Proteomes" id="UP000015453"/>
    </source>
</evidence>
<proteinExistence type="predicted"/>
<accession>S8CP02</accession>
<reference evidence="2 3" key="1">
    <citation type="journal article" date="2013" name="BMC Genomics">
        <title>The miniature genome of a carnivorous plant Genlisea aurea contains a low number of genes and short non-coding sequences.</title>
        <authorList>
            <person name="Leushkin E.V."/>
            <person name="Sutormin R.A."/>
            <person name="Nabieva E.R."/>
            <person name="Penin A.A."/>
            <person name="Kondrashov A.S."/>
            <person name="Logacheva M.D."/>
        </authorList>
    </citation>
    <scope>NUCLEOTIDE SEQUENCE [LARGE SCALE GENOMIC DNA]</scope>
</reference>
<organism evidence="2 3">
    <name type="scientific">Genlisea aurea</name>
    <dbReference type="NCBI Taxonomy" id="192259"/>
    <lineage>
        <taxon>Eukaryota</taxon>
        <taxon>Viridiplantae</taxon>
        <taxon>Streptophyta</taxon>
        <taxon>Embryophyta</taxon>
        <taxon>Tracheophyta</taxon>
        <taxon>Spermatophyta</taxon>
        <taxon>Magnoliopsida</taxon>
        <taxon>eudicotyledons</taxon>
        <taxon>Gunneridae</taxon>
        <taxon>Pentapetalae</taxon>
        <taxon>asterids</taxon>
        <taxon>lamiids</taxon>
        <taxon>Lamiales</taxon>
        <taxon>Lentibulariaceae</taxon>
        <taxon>Genlisea</taxon>
    </lineage>
</organism>
<feature type="coiled-coil region" evidence="1">
    <location>
        <begin position="30"/>
        <end position="57"/>
    </location>
</feature>